<reference evidence="7" key="1">
    <citation type="submission" date="2020-01" db="EMBL/GenBank/DDBJ databases">
        <title>Genome Sequencing of Three Apophysomyces-Like Fungal Strains Confirms a Novel Fungal Genus in the Mucoromycota with divergent Burkholderia-like Endosymbiotic Bacteria.</title>
        <authorList>
            <person name="Stajich J.E."/>
            <person name="Macias A.M."/>
            <person name="Carter-House D."/>
            <person name="Lovett B."/>
            <person name="Kasson L.R."/>
            <person name="Berry K."/>
            <person name="Grigoriev I."/>
            <person name="Chang Y."/>
            <person name="Spatafora J."/>
            <person name="Kasson M.T."/>
        </authorList>
    </citation>
    <scope>NUCLEOTIDE SEQUENCE</scope>
    <source>
        <strain evidence="7">NRRL A-21654</strain>
    </source>
</reference>
<dbReference type="InterPro" id="IPR036259">
    <property type="entry name" value="MFS_trans_sf"/>
</dbReference>
<evidence type="ECO:0000256" key="4">
    <source>
        <dbReference type="ARBA" id="ARBA00023136"/>
    </source>
</evidence>
<dbReference type="InterPro" id="IPR020846">
    <property type="entry name" value="MFS_dom"/>
</dbReference>
<evidence type="ECO:0000313" key="8">
    <source>
        <dbReference type="Proteomes" id="UP000605846"/>
    </source>
</evidence>
<feature type="domain" description="Major facilitator superfamily (MFS) profile" evidence="6">
    <location>
        <begin position="34"/>
        <end position="325"/>
    </location>
</feature>
<keyword evidence="8" id="KW-1185">Reference proteome</keyword>
<evidence type="ECO:0000313" key="7">
    <source>
        <dbReference type="EMBL" id="KAF7721352.1"/>
    </source>
</evidence>
<protein>
    <recommendedName>
        <fullName evidence="6">Major facilitator superfamily (MFS) profile domain-containing protein</fullName>
    </recommendedName>
</protein>
<evidence type="ECO:0000256" key="2">
    <source>
        <dbReference type="ARBA" id="ARBA00022692"/>
    </source>
</evidence>
<feature type="transmembrane region" description="Helical" evidence="5">
    <location>
        <begin position="190"/>
        <end position="210"/>
    </location>
</feature>
<feature type="transmembrane region" description="Helical" evidence="5">
    <location>
        <begin position="65"/>
        <end position="88"/>
    </location>
</feature>
<dbReference type="InterPro" id="IPR011701">
    <property type="entry name" value="MFS"/>
</dbReference>
<comment type="subcellular location">
    <subcellularLocation>
        <location evidence="1">Membrane</location>
        <topology evidence="1">Multi-pass membrane protein</topology>
    </subcellularLocation>
</comment>
<feature type="transmembrane region" description="Helical" evidence="5">
    <location>
        <begin position="32"/>
        <end position="53"/>
    </location>
</feature>
<dbReference type="Pfam" id="PF07690">
    <property type="entry name" value="MFS_1"/>
    <property type="match status" value="1"/>
</dbReference>
<comment type="caution">
    <text evidence="7">The sequence shown here is derived from an EMBL/GenBank/DDBJ whole genome shotgun (WGS) entry which is preliminary data.</text>
</comment>
<keyword evidence="2 5" id="KW-0812">Transmembrane</keyword>
<dbReference type="Gene3D" id="1.20.1720.10">
    <property type="entry name" value="Multidrug resistance protein D"/>
    <property type="match status" value="1"/>
</dbReference>
<dbReference type="PANTHER" id="PTHR23502:SF64">
    <property type="entry name" value="TRANSPORTER, PUTATIVE (AFU_ORTHOLOGUE AFUA_3G11760)-RELATED"/>
    <property type="match status" value="1"/>
</dbReference>
<proteinExistence type="predicted"/>
<evidence type="ECO:0000259" key="6">
    <source>
        <dbReference type="PROSITE" id="PS50850"/>
    </source>
</evidence>
<dbReference type="Proteomes" id="UP000605846">
    <property type="component" value="Unassembled WGS sequence"/>
</dbReference>
<dbReference type="EMBL" id="JABAYA010000275">
    <property type="protein sequence ID" value="KAF7721352.1"/>
    <property type="molecule type" value="Genomic_DNA"/>
</dbReference>
<dbReference type="AlphaFoldDB" id="A0A8H7BJS0"/>
<dbReference type="GO" id="GO:0005886">
    <property type="term" value="C:plasma membrane"/>
    <property type="evidence" value="ECO:0007669"/>
    <property type="project" value="TreeGrafter"/>
</dbReference>
<dbReference type="PANTHER" id="PTHR23502">
    <property type="entry name" value="MAJOR FACILITATOR SUPERFAMILY"/>
    <property type="match status" value="1"/>
</dbReference>
<keyword evidence="4 5" id="KW-0472">Membrane</keyword>
<sequence>MLSTLKKTILSRLLIRPPVEDDPRSLSSRKKAIILVCLGLVASISGFSSTIYFPGIPTITEDLHATPIATTLTAALFVLFLGIAPVFWASLSDYYRMRRFPLIISVFIFTVASLGSSFVSNIWALVVLRCVQSIGSSCGQAVGAGVIADCYPIEQRGAAFGKFFFGLFIGPLLGPIVGGFLIMSQESWRAAFLFCFAFGAFVFLLCFFTLPETYRDAKRFDVQLPTKTHEEKRRGSHATVIDGDSSDKVDTTGGNKRKLNLFTPFLMLRHPFVFMPSFVSGVAFGGMFAVETIIPDIYEANYGLNSWQTGEEFRECARNLIFFRY</sequence>
<dbReference type="OrthoDB" id="3936150at2759"/>
<evidence type="ECO:0000256" key="5">
    <source>
        <dbReference type="SAM" id="Phobius"/>
    </source>
</evidence>
<gene>
    <name evidence="7" type="ORF">EC973_004833</name>
</gene>
<feature type="transmembrane region" description="Helical" evidence="5">
    <location>
        <begin position="272"/>
        <end position="294"/>
    </location>
</feature>
<dbReference type="PROSITE" id="PS50850">
    <property type="entry name" value="MFS"/>
    <property type="match status" value="1"/>
</dbReference>
<feature type="transmembrane region" description="Helical" evidence="5">
    <location>
        <begin position="100"/>
        <end position="125"/>
    </location>
</feature>
<dbReference type="GO" id="GO:0022857">
    <property type="term" value="F:transmembrane transporter activity"/>
    <property type="evidence" value="ECO:0007669"/>
    <property type="project" value="InterPro"/>
</dbReference>
<evidence type="ECO:0000256" key="3">
    <source>
        <dbReference type="ARBA" id="ARBA00022989"/>
    </source>
</evidence>
<evidence type="ECO:0000256" key="1">
    <source>
        <dbReference type="ARBA" id="ARBA00004141"/>
    </source>
</evidence>
<accession>A0A8H7BJS0</accession>
<name>A0A8H7BJS0_9FUNG</name>
<organism evidence="7 8">
    <name type="scientific">Apophysomyces ossiformis</name>
    <dbReference type="NCBI Taxonomy" id="679940"/>
    <lineage>
        <taxon>Eukaryota</taxon>
        <taxon>Fungi</taxon>
        <taxon>Fungi incertae sedis</taxon>
        <taxon>Mucoromycota</taxon>
        <taxon>Mucoromycotina</taxon>
        <taxon>Mucoromycetes</taxon>
        <taxon>Mucorales</taxon>
        <taxon>Mucorineae</taxon>
        <taxon>Mucoraceae</taxon>
        <taxon>Apophysomyces</taxon>
    </lineage>
</organism>
<dbReference type="SUPFAM" id="SSF103473">
    <property type="entry name" value="MFS general substrate transporter"/>
    <property type="match status" value="1"/>
</dbReference>
<keyword evidence="3 5" id="KW-1133">Transmembrane helix</keyword>
<feature type="transmembrane region" description="Helical" evidence="5">
    <location>
        <begin position="163"/>
        <end position="184"/>
    </location>
</feature>